<evidence type="ECO:0000256" key="9">
    <source>
        <dbReference type="ARBA" id="ARBA00023054"/>
    </source>
</evidence>
<keyword evidence="6" id="KW-0547">Nucleotide-binding</keyword>
<dbReference type="FunFam" id="3.10.490.20:FF:000005">
    <property type="entry name" value="Dynein axonemal heavy chain 6"/>
    <property type="match status" value="1"/>
</dbReference>
<name>A0A3Q0HJR4_ALLSI</name>
<evidence type="ECO:0000256" key="1">
    <source>
        <dbReference type="ARBA" id="ARBA00004430"/>
    </source>
</evidence>
<dbReference type="Gene3D" id="3.10.490.20">
    <property type="match status" value="1"/>
</dbReference>
<dbReference type="FunFam" id="3.40.50.300:FF:000320">
    <property type="entry name" value="Dynein, axonemal, heavy chain 5"/>
    <property type="match status" value="1"/>
</dbReference>
<keyword evidence="12" id="KW-0206">Cytoskeleton</keyword>
<dbReference type="Pfam" id="PF12777">
    <property type="entry name" value="MT"/>
    <property type="match status" value="1"/>
</dbReference>
<dbReference type="InterPro" id="IPR054354">
    <property type="entry name" value="DYNC2H1-like_lid"/>
</dbReference>
<evidence type="ECO:0000259" key="22">
    <source>
        <dbReference type="Pfam" id="PF22597"/>
    </source>
</evidence>
<evidence type="ECO:0000256" key="5">
    <source>
        <dbReference type="ARBA" id="ARBA00022737"/>
    </source>
</evidence>
<dbReference type="Gene3D" id="1.10.8.720">
    <property type="entry name" value="Region D6 of dynein motor"/>
    <property type="match status" value="1"/>
</dbReference>
<feature type="domain" description="Dynein heavy chain C-terminal" evidence="21">
    <location>
        <begin position="2186"/>
        <end position="2585"/>
    </location>
</feature>
<evidence type="ECO:0000256" key="7">
    <source>
        <dbReference type="ARBA" id="ARBA00022840"/>
    </source>
</evidence>
<dbReference type="InterPro" id="IPR004273">
    <property type="entry name" value="Dynein_heavy_D6_P-loop"/>
</dbReference>
<dbReference type="Proteomes" id="UP000189705">
    <property type="component" value="Unplaced"/>
</dbReference>
<feature type="non-terminal residue" evidence="24">
    <location>
        <position position="1"/>
    </location>
</feature>
<dbReference type="PANTHER" id="PTHR22878">
    <property type="entry name" value="DYNEIN HEAVY CHAIN 6, AXONEMAL-LIKE-RELATED"/>
    <property type="match status" value="1"/>
</dbReference>
<evidence type="ECO:0000313" key="23">
    <source>
        <dbReference type="Proteomes" id="UP000189705"/>
    </source>
</evidence>
<keyword evidence="3" id="KW-0963">Cytoplasm</keyword>
<comment type="subcellular location">
    <subcellularLocation>
        <location evidence="1">Cytoplasm</location>
        <location evidence="1">Cytoskeleton</location>
        <location evidence="1">Cilium axoneme</location>
    </subcellularLocation>
</comment>
<feature type="domain" description="Dynein heavy chain region D6 P-loop" evidence="15">
    <location>
        <begin position="1887"/>
        <end position="2002"/>
    </location>
</feature>
<keyword evidence="10" id="KW-0969">Cilium</keyword>
<dbReference type="FunFam" id="1.10.8.720:FF:000001">
    <property type="entry name" value="dynein heavy chain 7, axonemal"/>
    <property type="match status" value="1"/>
</dbReference>
<evidence type="ECO:0000259" key="16">
    <source>
        <dbReference type="Pfam" id="PF12777"/>
    </source>
</evidence>
<evidence type="ECO:0000259" key="17">
    <source>
        <dbReference type="Pfam" id="PF12780"/>
    </source>
</evidence>
<dbReference type="InterPro" id="IPR041658">
    <property type="entry name" value="AAA_lid_11"/>
</dbReference>
<keyword evidence="11" id="KW-0505">Motor protein</keyword>
<dbReference type="Pfam" id="PF18198">
    <property type="entry name" value="AAA_lid_11"/>
    <property type="match status" value="1"/>
</dbReference>
<dbReference type="Pfam" id="PF12775">
    <property type="entry name" value="AAA_7"/>
    <property type="match status" value="2"/>
</dbReference>
<dbReference type="GeneID" id="102375182"/>
<dbReference type="RefSeq" id="XP_025072199.1">
    <property type="nucleotide sequence ID" value="XM_025216414.1"/>
</dbReference>
<keyword evidence="9 14" id="KW-0175">Coiled coil</keyword>
<keyword evidence="23" id="KW-1185">Reference proteome</keyword>
<dbReference type="GO" id="GO:0005930">
    <property type="term" value="C:axoneme"/>
    <property type="evidence" value="ECO:0007669"/>
    <property type="project" value="UniProtKB-SubCell"/>
</dbReference>
<evidence type="ECO:0000256" key="11">
    <source>
        <dbReference type="ARBA" id="ARBA00023175"/>
    </source>
</evidence>
<evidence type="ECO:0000256" key="14">
    <source>
        <dbReference type="SAM" id="Coils"/>
    </source>
</evidence>
<evidence type="ECO:0000259" key="20">
    <source>
        <dbReference type="Pfam" id="PF18198"/>
    </source>
</evidence>
<dbReference type="InterPro" id="IPR027417">
    <property type="entry name" value="P-loop_NTPase"/>
</dbReference>
<dbReference type="Gene3D" id="1.10.472.130">
    <property type="match status" value="1"/>
</dbReference>
<dbReference type="Pfam" id="PF03028">
    <property type="entry name" value="Dynein_heavy"/>
    <property type="match status" value="1"/>
</dbReference>
<keyword evidence="7" id="KW-0067">ATP-binding</keyword>
<dbReference type="Gene3D" id="1.20.920.20">
    <property type="match status" value="1"/>
</dbReference>
<feature type="domain" description="Dynein heavy chain coiled coil stalk" evidence="16">
    <location>
        <begin position="972"/>
        <end position="1300"/>
    </location>
</feature>
<evidence type="ECO:0000259" key="15">
    <source>
        <dbReference type="Pfam" id="PF03028"/>
    </source>
</evidence>
<dbReference type="Gene3D" id="1.10.8.1220">
    <property type="match status" value="1"/>
</dbReference>
<dbReference type="InterPro" id="IPR042219">
    <property type="entry name" value="AAA_lid_11_sf"/>
</dbReference>
<reference evidence="24" key="1">
    <citation type="submission" date="2025-08" db="UniProtKB">
        <authorList>
            <consortium name="RefSeq"/>
        </authorList>
    </citation>
    <scope>IDENTIFICATION</scope>
</reference>
<comment type="similarity">
    <text evidence="2">Belongs to the dynein heavy chain family.</text>
</comment>
<evidence type="ECO:0000256" key="2">
    <source>
        <dbReference type="ARBA" id="ARBA00008887"/>
    </source>
</evidence>
<dbReference type="FunFam" id="3.40.50.300:FF:000049">
    <property type="entry name" value="Dynein, axonemal, heavy chain 5"/>
    <property type="match status" value="1"/>
</dbReference>
<feature type="domain" description="Dynein 2 heavy chain 1 cytoplasmic ATPase lid" evidence="22">
    <location>
        <begin position="626"/>
        <end position="707"/>
    </location>
</feature>
<protein>
    <submittedName>
        <fullName evidence="24">Dynein heavy chain 14, axonemal</fullName>
    </submittedName>
</protein>
<keyword evidence="4" id="KW-0493">Microtubule</keyword>
<dbReference type="Pfam" id="PF12780">
    <property type="entry name" value="AAA_8"/>
    <property type="match status" value="1"/>
</dbReference>
<keyword evidence="5" id="KW-0677">Repeat</keyword>
<evidence type="ECO:0000256" key="4">
    <source>
        <dbReference type="ARBA" id="ARBA00022701"/>
    </source>
</evidence>
<keyword evidence="8" id="KW-0243">Dynein</keyword>
<dbReference type="SUPFAM" id="SSF52540">
    <property type="entry name" value="P-loop containing nucleoside triphosphate hydrolases"/>
    <property type="match status" value="2"/>
</dbReference>
<feature type="domain" description="Dynein heavy chain AAA module D4" evidence="17">
    <location>
        <begin position="715"/>
        <end position="957"/>
    </location>
</feature>
<evidence type="ECO:0000256" key="13">
    <source>
        <dbReference type="ARBA" id="ARBA00023273"/>
    </source>
</evidence>
<dbReference type="Gene3D" id="3.40.50.300">
    <property type="entry name" value="P-loop containing nucleotide triphosphate hydrolases"/>
    <property type="match status" value="6"/>
</dbReference>
<dbReference type="InterPro" id="IPR041466">
    <property type="entry name" value="Dynein_AAA5_ext"/>
</dbReference>
<dbReference type="Pfam" id="PF18199">
    <property type="entry name" value="Dynein_C"/>
    <property type="match status" value="1"/>
</dbReference>
<dbReference type="Gene3D" id="6.10.140.1060">
    <property type="match status" value="1"/>
</dbReference>
<dbReference type="GO" id="GO:0005874">
    <property type="term" value="C:microtubule"/>
    <property type="evidence" value="ECO:0007669"/>
    <property type="project" value="UniProtKB-KW"/>
</dbReference>
<dbReference type="CTD" id="127602"/>
<dbReference type="GO" id="GO:0030286">
    <property type="term" value="C:dynein complex"/>
    <property type="evidence" value="ECO:0007669"/>
    <property type="project" value="UniProtKB-KW"/>
</dbReference>
<dbReference type="GO" id="GO:0005524">
    <property type="term" value="F:ATP binding"/>
    <property type="evidence" value="ECO:0007669"/>
    <property type="project" value="UniProtKB-KW"/>
</dbReference>
<sequence length="2589" mass="295029">ETNNDWQWIILDGPVDTIWIENLNTVLDDTRMLCLANSERINLPSRIRMIFEVDSLSQASPATVSRCAMVFVDPTNLGWEPYVKTWLLKISRIIPRSGVKVLESLFEISMEKGLNFLDRHKKMQPFPVQQMGLVMNLCRILGAFIDIMRKNGGFGHRLTPSLEVIGRFKVIGTEGRKDLYPRTETKGAYFVKWNPEIERAHLASLKRITIGVESKDGLVGTSKLPQTVESKALITKATLEKKREDKKWFLEKYPDKLPSLLGKLYVFAFTWAVGGVLRREDDYEEDSLIGINTTDECLVNVTHSFNNLVHDIFEGEPPTGVQFPSGDRVIFAYFVDLQTGDFSPWTDLVPTTQFLIQQATTSTSDPPTSRSDEMKSQGSQTEILKFIPNMDTICYSFLTSLLLMNKHPVLITGDSGIGKTAMIQHMLERLQKKGLSVTSGTILGDVFLHSETKRARAIKTLCCNSGTTPSRELLRHIDHQGVIVTKIQFGAHTSAAQTQTWILQKLILKSKDVQGAPKSKQVLVFIDDLNMPMPEEYGAQPPLESLRQFLDLGGFYNSKQLAWKNVQDVSLVANCAPASGGRSEISPRLLSHFSILALPQPCLQSLQRIFQVHLGTYLYNNRFLYEVQKCSDLLTSSSIAIYYNMCHRMLPTPAKCHYTFNLRDLFKVLQGLLQAHRSIIVSKETTALLFVHETTRVFHDRLTELAEREIFHNFLSNELCNYFKIGLDGNGKVTCVTLACYLSNCSLFRLSITHSYTYSDFREDLKKVYRQTGLEGQRTVFLITDSDILKECFLEDLSYILNSGEVPDLFDKEEVEDIVVKLTAVAEKANYSNSREAILSFFLQRVHSNLHIVLTSSPAGHNFRQHCRTYPAIINCCTVDWYENWPEEALLHVAKKYLSQKNIFDENETLTNRVTDMCVEVHKNISTIVEKYLKETKRHYYVTPSSYLQFINTFSRILQITKKKILINRDCFQNGLTKLLEATSLVAEMQEELFALGPQIEQKSKETEELVEKLRRDSVVVEQVRMLVKQDEEIMAEETKVVEQYAKQATEELHSVMPTLEKALTALDALDKAHIAELRVYTHPPPLVLTVMNAVCILLQKKPTWATAKHLLADPGFLKTLVTLDKDNLPEKVFLQLKSYIKSPDFSPSKLGFVSIACCSMCQWILALDNYHEVQKVVHPKQVRVTEAQEVLRLAHQKLAEKQRSLALIEEHQRNLEARYEESAAEKAMLATRKELATQRLNRASVLSTALEDEMERWKKAVNNLDQKLHGIMGDALISAASLVYSGVLTSEYRQQLANECLRLCNENMIPMSPNYSLIAAMTEKNEVRKWQNEGLPQDQYSTENAILVKNGWRWPLLIDPQRRACKWICQMAGSKLRQIHASDSSYLRTLENAVQVGESVLLKDLAETLDSSLEPILKKEVYNKVGKDYIRIAGSEIEYNHNFRLYMTTQKANPHFLPAVCNLVTMISFNVTFQSLQDHLLSTVVIHETPQLEQQHYQLFESISADLVMLRDLEQKSLTLLQKAEGHILDDQDLLDNLERTKVTSKEISERIEASAKTEATIEKARKSYLPVATRGAVLYFVVADLVKINYMYQFSLEWFHKIFVESVESVNKLQRQISMSDSTSSVSGTVQAPSRLSRREFIQKDCEKYEDEKDNFNRHLKNIIDLLTSNVYKIVSSALFTEAQLCFSFLLCATIMQNNYSENQVHDELGFLPENEWKTFLYSHTLSTIFATQSESEDKGSYMFNKSPHLLWMTESMWKECQYMSAHLQPFSLLCESLVSNSQQWSFFLNSNNLYSLLSTCYMSASSQQDLQSEVMEETTDLNSALVNFPWESLSSFQRLILIKILRPESLNGAVQEFVTEKLGARFLQTRGINLKEVYEDSCASSPLIFIHSPGTDPTVHLLRLAQELKGNTKHVKMVSLGRGQGSKAEELIYQAQIVSGQWVFLQNCHLATSFMPRLCTIVDSFTQPNINMDPQFRLWLSSTPNPSFPVPILQKGFKMAVEPPQGLKGKLLQTFGYSGSGEVTENIFNKAAFGPSWKKLLFSLCFFNAVVQERKKYGALGWNIPYEFNSSDLEISIQMLRMLLKSQEKVPWPALRYLTGEVTYGGRVTDHWDRRCLLSILDNFYNPAVLQEGFAYSCDRVYRPISETDSLEDCRIYLESLPDTDSPELFGMHACAERAFLESQAQALVDTLASLQPGVMMDTLIISGRKSQDELVLERASDILRQLPLTVEEQDTELTPRSESTSKSRVTLERLMSGPTWAALAKATKGHDPFMNSALLTVLRQEIDRFNHLLAVVILSLQSLQRATKGEIVLTQGLEELYHSLLRSRVPELWQQYSYKSCKPLGSWIDDLILRVNFFATWAHQAISYIQLRYNNLTMLQKQAKASRIPFLSQISENPNTGVQGSPNQFWLPGFFFPQGFLTAVLQNYARQNGIPVDTLTFVHRVLPVAEDEECHLKDTKRKQNILLAAFKGSAPPENGVLVFGLYIDSARWNTTTNLLEEPWLQERFYLFPKMVFIPHKVNTCPEEQDNLRLYECPLYRTPQRAGILSSTGLSTNFVTTINLPTLRTPSYWITRGVALLCQLDH</sequence>
<dbReference type="InParanoid" id="A0A3Q0HJR4"/>
<evidence type="ECO:0000259" key="19">
    <source>
        <dbReference type="Pfam" id="PF17852"/>
    </source>
</evidence>
<accession>A0A3Q0HJR4</accession>
<evidence type="ECO:0000313" key="24">
    <source>
        <dbReference type="RefSeq" id="XP_025072199.1"/>
    </source>
</evidence>
<dbReference type="KEGG" id="asn:102375182"/>
<dbReference type="Pfam" id="PF17852">
    <property type="entry name" value="Dynein_AAA_lid"/>
    <property type="match status" value="1"/>
</dbReference>
<dbReference type="InterPro" id="IPR026983">
    <property type="entry name" value="DHC"/>
</dbReference>
<organism evidence="23 24">
    <name type="scientific">Alligator sinensis</name>
    <name type="common">Chinese alligator</name>
    <dbReference type="NCBI Taxonomy" id="38654"/>
    <lineage>
        <taxon>Eukaryota</taxon>
        <taxon>Metazoa</taxon>
        <taxon>Chordata</taxon>
        <taxon>Craniata</taxon>
        <taxon>Vertebrata</taxon>
        <taxon>Euteleostomi</taxon>
        <taxon>Archelosauria</taxon>
        <taxon>Archosauria</taxon>
        <taxon>Crocodylia</taxon>
        <taxon>Alligatoridae</taxon>
        <taxon>Alligatorinae</taxon>
        <taxon>Alligator</taxon>
    </lineage>
</organism>
<dbReference type="FunFam" id="3.40.50.300:FF:001810">
    <property type="entry name" value="Cytoplasmic dynein 2 heavy chain 1"/>
    <property type="match status" value="1"/>
</dbReference>
<feature type="coiled-coil region" evidence="14">
    <location>
        <begin position="1641"/>
        <end position="1668"/>
    </location>
</feature>
<evidence type="ECO:0000256" key="3">
    <source>
        <dbReference type="ARBA" id="ARBA00022490"/>
    </source>
</evidence>
<dbReference type="InterPro" id="IPR043160">
    <property type="entry name" value="Dynein_C_barrel"/>
</dbReference>
<dbReference type="InterPro" id="IPR041228">
    <property type="entry name" value="Dynein_C"/>
</dbReference>
<dbReference type="Pfam" id="PF12781">
    <property type="entry name" value="AAA_9"/>
    <property type="match status" value="1"/>
</dbReference>
<proteinExistence type="inferred from homology"/>
<evidence type="ECO:0000256" key="6">
    <source>
        <dbReference type="ARBA" id="ARBA00022741"/>
    </source>
</evidence>
<dbReference type="InterPro" id="IPR024317">
    <property type="entry name" value="Dynein_heavy_chain_D4_dom"/>
</dbReference>
<feature type="coiled-coil region" evidence="14">
    <location>
        <begin position="1199"/>
        <end position="1268"/>
    </location>
</feature>
<dbReference type="STRING" id="38654.A0A3Q0HJR4"/>
<evidence type="ECO:0000256" key="12">
    <source>
        <dbReference type="ARBA" id="ARBA00023212"/>
    </source>
</evidence>
<dbReference type="Pfam" id="PF22597">
    <property type="entry name" value="DYN_lid"/>
    <property type="match status" value="1"/>
</dbReference>
<dbReference type="InterPro" id="IPR024743">
    <property type="entry name" value="Dynein_HC_stalk"/>
</dbReference>
<dbReference type="Gene3D" id="1.20.920.30">
    <property type="match status" value="1"/>
</dbReference>
<dbReference type="GO" id="GO:0007018">
    <property type="term" value="P:microtubule-based movement"/>
    <property type="evidence" value="ECO:0007669"/>
    <property type="project" value="InterPro"/>
</dbReference>
<evidence type="ECO:0000256" key="8">
    <source>
        <dbReference type="ARBA" id="ARBA00023017"/>
    </source>
</evidence>
<feature type="domain" description="Dynein heavy chain ATP-binding dynein motor region" evidence="18">
    <location>
        <begin position="1329"/>
        <end position="1549"/>
    </location>
</feature>
<keyword evidence="13" id="KW-0966">Cell projection</keyword>
<gene>
    <name evidence="24" type="primary">DNAH14</name>
</gene>
<dbReference type="InterPro" id="IPR035706">
    <property type="entry name" value="AAA_9"/>
</dbReference>
<feature type="domain" description="Dynein heavy chain AAA lid" evidence="20">
    <location>
        <begin position="2040"/>
        <end position="2179"/>
    </location>
</feature>
<dbReference type="Gene3D" id="1.20.1270.280">
    <property type="match status" value="1"/>
</dbReference>
<evidence type="ECO:0000259" key="18">
    <source>
        <dbReference type="Pfam" id="PF12781"/>
    </source>
</evidence>
<dbReference type="GO" id="GO:0045505">
    <property type="term" value="F:dynein intermediate chain binding"/>
    <property type="evidence" value="ECO:0007669"/>
    <property type="project" value="InterPro"/>
</dbReference>
<evidence type="ECO:0000259" key="21">
    <source>
        <dbReference type="Pfam" id="PF18199"/>
    </source>
</evidence>
<dbReference type="PANTHER" id="PTHR22878:SF64">
    <property type="entry name" value="DYNEIN AXONEMAL HEAVY CHAIN 14"/>
    <property type="match status" value="1"/>
</dbReference>
<dbReference type="FunFam" id="1.20.920.20:FF:000006">
    <property type="entry name" value="Dynein, axonemal, heavy chain 6"/>
    <property type="match status" value="1"/>
</dbReference>
<dbReference type="GO" id="GO:0008569">
    <property type="term" value="F:minus-end-directed microtubule motor activity"/>
    <property type="evidence" value="ECO:0007669"/>
    <property type="project" value="InterPro"/>
</dbReference>
<feature type="domain" description="Dynein heavy chain AAA 5 extension" evidence="19">
    <location>
        <begin position="236"/>
        <end position="347"/>
    </location>
</feature>
<evidence type="ECO:0000256" key="10">
    <source>
        <dbReference type="ARBA" id="ARBA00023069"/>
    </source>
</evidence>
<dbReference type="GO" id="GO:0051959">
    <property type="term" value="F:dynein light intermediate chain binding"/>
    <property type="evidence" value="ECO:0007669"/>
    <property type="project" value="InterPro"/>
</dbReference>